<sequence>MDSEVGCPMNEVTKIEREDRCPGMTYTEMLEGDTRRVPDYLFEESNIDMPDDPISIEPYISEDFARAERERMWPNVWLFAARTDEMPDPGDTVVFEINEKSFLLVRQQDGSVRGFYNVCLHRGRKLMTKSGRATQLRCPFHGFTWNNDGSLKEIPCAWDFKHLEGKEMGLPEVRVNVWQGFVMITENSSIPDFKEWLGPAADHYDAYDFENRYTGMWVARKVPANWKATAEAFMEAWHSITTHPQLLPFLGDANTRYDLIGDNFNRAITPSGVLSPHMSGKSQQFILDKMGEFSGGSDASTNRRFSASTGDNPIDENDPLQARKLLAEASRQGFQAQYGYDYSDKSDAEILDNFTYNIFPNFSPWIGYLPTLVYRWLPGDTPDWCTMEIRLLFPTPKGQERPRAVEKTVIPEDQPFAWAKDKMGEALAGVFDQDLANLPHVQTGMKASANGVMELGHYQDSRVRHFQTTLMKYINGELPG</sequence>
<dbReference type="GO" id="GO:0005506">
    <property type="term" value="F:iron ion binding"/>
    <property type="evidence" value="ECO:0007669"/>
    <property type="project" value="InterPro"/>
</dbReference>
<dbReference type="PANTHER" id="PTHR43756">
    <property type="entry name" value="CHOLINE MONOOXYGENASE, CHLOROPLASTIC"/>
    <property type="match status" value="1"/>
</dbReference>
<dbReference type="InterPro" id="IPR015879">
    <property type="entry name" value="Ring_hydroxy_dOase_asu_C_dom"/>
</dbReference>
<evidence type="ECO:0000256" key="3">
    <source>
        <dbReference type="ARBA" id="ARBA00022723"/>
    </source>
</evidence>
<dbReference type="InterPro" id="IPR015881">
    <property type="entry name" value="ARHD_Rieske_2Fe_2S"/>
</dbReference>
<dbReference type="KEGG" id="ngf:FRF71_08425"/>
<dbReference type="PANTHER" id="PTHR43756:SF5">
    <property type="entry name" value="CHOLINE MONOOXYGENASE, CHLOROPLASTIC"/>
    <property type="match status" value="1"/>
</dbReference>
<feature type="domain" description="Rieske" evidence="9">
    <location>
        <begin position="77"/>
        <end position="184"/>
    </location>
</feature>
<comment type="cofactor">
    <cofactor evidence="1">
        <name>Fe cation</name>
        <dbReference type="ChEBI" id="CHEBI:24875"/>
    </cofactor>
</comment>
<dbReference type="Proteomes" id="UP000321172">
    <property type="component" value="Chromosome"/>
</dbReference>
<protein>
    <submittedName>
        <fullName evidence="10">Aromatic ring-hydroxylating dioxygenase subunit alpha</fullName>
    </submittedName>
</protein>
<dbReference type="PROSITE" id="PS51296">
    <property type="entry name" value="RIESKE"/>
    <property type="match status" value="1"/>
</dbReference>
<dbReference type="InterPro" id="IPR036922">
    <property type="entry name" value="Rieske_2Fe-2S_sf"/>
</dbReference>
<keyword evidence="10" id="KW-0223">Dioxygenase</keyword>
<keyword evidence="5" id="KW-0408">Iron</keyword>
<keyword evidence="11" id="KW-1185">Reference proteome</keyword>
<reference evidence="10 11" key="1">
    <citation type="journal article" date="2013" name="J. Microbiol. Biotechnol.">
        <title>Novosphingobium ginsenosidimutans sp. nov., with the ability to convert ginsenoside.</title>
        <authorList>
            <person name="Kim J.K."/>
            <person name="He D."/>
            <person name="Liu Q.M."/>
            <person name="Park H.Y."/>
            <person name="Jung M.S."/>
            <person name="Yoon M.H."/>
            <person name="Kim S.C."/>
            <person name="Im W.T."/>
        </authorList>
    </citation>
    <scope>NUCLEOTIDE SEQUENCE [LARGE SCALE GENOMIC DNA]</scope>
    <source>
        <strain evidence="10 11">FW-6</strain>
    </source>
</reference>
<dbReference type="CDD" id="cd08882">
    <property type="entry name" value="RHO_alpha_C_MupW-like"/>
    <property type="match status" value="1"/>
</dbReference>
<dbReference type="InterPro" id="IPR001663">
    <property type="entry name" value="Rng_hydr_dOase-A"/>
</dbReference>
<evidence type="ECO:0000256" key="1">
    <source>
        <dbReference type="ARBA" id="ARBA00001962"/>
    </source>
</evidence>
<evidence type="ECO:0000256" key="8">
    <source>
        <dbReference type="SAM" id="MobiDB-lite"/>
    </source>
</evidence>
<keyword evidence="3" id="KW-0479">Metal-binding</keyword>
<evidence type="ECO:0000256" key="6">
    <source>
        <dbReference type="ARBA" id="ARBA00023014"/>
    </source>
</evidence>
<dbReference type="PROSITE" id="PS00570">
    <property type="entry name" value="RING_HYDROXYL_ALPHA"/>
    <property type="match status" value="1"/>
</dbReference>
<proteinExistence type="predicted"/>
<keyword evidence="6" id="KW-0411">Iron-sulfur</keyword>
<keyword evidence="7" id="KW-0520">NAD</keyword>
<dbReference type="GO" id="GO:0051537">
    <property type="term" value="F:2 iron, 2 sulfur cluster binding"/>
    <property type="evidence" value="ECO:0007669"/>
    <property type="project" value="UniProtKB-KW"/>
</dbReference>
<dbReference type="EMBL" id="CP042345">
    <property type="protein sequence ID" value="QEA16158.1"/>
    <property type="molecule type" value="Genomic_DNA"/>
</dbReference>
<evidence type="ECO:0000256" key="2">
    <source>
        <dbReference type="ARBA" id="ARBA00022714"/>
    </source>
</evidence>
<dbReference type="Pfam" id="PF00848">
    <property type="entry name" value="Ring_hydroxyl_A"/>
    <property type="match status" value="1"/>
</dbReference>
<keyword evidence="2" id="KW-0001">2Fe-2S</keyword>
<dbReference type="AlphaFoldDB" id="A0A5B8S4Z8"/>
<accession>A0A5B8S4Z8</accession>
<dbReference type="SUPFAM" id="SSF55961">
    <property type="entry name" value="Bet v1-like"/>
    <property type="match status" value="1"/>
</dbReference>
<evidence type="ECO:0000313" key="11">
    <source>
        <dbReference type="Proteomes" id="UP000321172"/>
    </source>
</evidence>
<gene>
    <name evidence="10" type="ORF">FRF71_08425</name>
</gene>
<dbReference type="Pfam" id="PF00355">
    <property type="entry name" value="Rieske"/>
    <property type="match status" value="1"/>
</dbReference>
<feature type="region of interest" description="Disordered" evidence="8">
    <location>
        <begin position="295"/>
        <end position="318"/>
    </location>
</feature>
<dbReference type="CDD" id="cd03469">
    <property type="entry name" value="Rieske_RO_Alpha_N"/>
    <property type="match status" value="1"/>
</dbReference>
<evidence type="ECO:0000313" key="10">
    <source>
        <dbReference type="EMBL" id="QEA16158.1"/>
    </source>
</evidence>
<evidence type="ECO:0000259" key="9">
    <source>
        <dbReference type="PROSITE" id="PS51296"/>
    </source>
</evidence>
<dbReference type="SUPFAM" id="SSF50022">
    <property type="entry name" value="ISP domain"/>
    <property type="match status" value="1"/>
</dbReference>
<dbReference type="OrthoDB" id="7458380at2"/>
<dbReference type="GO" id="GO:0051213">
    <property type="term" value="F:dioxygenase activity"/>
    <property type="evidence" value="ECO:0007669"/>
    <property type="project" value="UniProtKB-KW"/>
</dbReference>
<name>A0A5B8S4Z8_9SPHN</name>
<dbReference type="Gene3D" id="3.90.380.10">
    <property type="entry name" value="Naphthalene 1,2-dioxygenase Alpha Subunit, Chain A, domain 1"/>
    <property type="match status" value="1"/>
</dbReference>
<dbReference type="Gene3D" id="2.102.10.10">
    <property type="entry name" value="Rieske [2Fe-2S] iron-sulphur domain"/>
    <property type="match status" value="1"/>
</dbReference>
<dbReference type="PRINTS" id="PR00090">
    <property type="entry name" value="RNGDIOXGNASE"/>
</dbReference>
<keyword evidence="4" id="KW-0560">Oxidoreductase</keyword>
<evidence type="ECO:0000256" key="7">
    <source>
        <dbReference type="ARBA" id="ARBA00023027"/>
    </source>
</evidence>
<feature type="compositionally biased region" description="Polar residues" evidence="8">
    <location>
        <begin position="297"/>
        <end position="311"/>
    </location>
</feature>
<evidence type="ECO:0000256" key="5">
    <source>
        <dbReference type="ARBA" id="ARBA00023004"/>
    </source>
</evidence>
<organism evidence="10 11">
    <name type="scientific">Novosphingobium ginsenosidimutans</name>
    <dbReference type="NCBI Taxonomy" id="1176536"/>
    <lineage>
        <taxon>Bacteria</taxon>
        <taxon>Pseudomonadati</taxon>
        <taxon>Pseudomonadota</taxon>
        <taxon>Alphaproteobacteria</taxon>
        <taxon>Sphingomonadales</taxon>
        <taxon>Sphingomonadaceae</taxon>
        <taxon>Novosphingobium</taxon>
    </lineage>
</organism>
<dbReference type="InterPro" id="IPR017941">
    <property type="entry name" value="Rieske_2Fe-2S"/>
</dbReference>
<evidence type="ECO:0000256" key="4">
    <source>
        <dbReference type="ARBA" id="ARBA00023002"/>
    </source>
</evidence>